<dbReference type="Pfam" id="PF16702">
    <property type="entry name" value="DUF5063"/>
    <property type="match status" value="1"/>
</dbReference>
<dbReference type="EMBL" id="VSSQ01014108">
    <property type="protein sequence ID" value="MPM52964.1"/>
    <property type="molecule type" value="Genomic_DNA"/>
</dbReference>
<comment type="caution">
    <text evidence="1">The sequence shown here is derived from an EMBL/GenBank/DDBJ whole genome shotgun (WGS) entry which is preliminary data.</text>
</comment>
<dbReference type="InterPro" id="IPR032025">
    <property type="entry name" value="DUF5063"/>
</dbReference>
<gene>
    <name evidence="1" type="ORF">SDC9_99728</name>
</gene>
<dbReference type="Gene3D" id="1.20.120.1550">
    <property type="entry name" value="Protein of unknown function DUF5063"/>
    <property type="match status" value="1"/>
</dbReference>
<organism evidence="1">
    <name type="scientific">bioreactor metagenome</name>
    <dbReference type="NCBI Taxonomy" id="1076179"/>
    <lineage>
        <taxon>unclassified sequences</taxon>
        <taxon>metagenomes</taxon>
        <taxon>ecological metagenomes</taxon>
    </lineage>
</organism>
<dbReference type="AlphaFoldDB" id="A0A645ATS1"/>
<accession>A0A645ATS1</accession>
<dbReference type="InterPro" id="IPR038312">
    <property type="entry name" value="DUF5063_sf"/>
</dbReference>
<proteinExistence type="predicted"/>
<evidence type="ECO:0008006" key="2">
    <source>
        <dbReference type="Google" id="ProtNLM"/>
    </source>
</evidence>
<protein>
    <recommendedName>
        <fullName evidence="2">DUF5063 domain-containing protein</fullName>
    </recommendedName>
</protein>
<reference evidence="1" key="1">
    <citation type="submission" date="2019-08" db="EMBL/GenBank/DDBJ databases">
        <authorList>
            <person name="Kucharzyk K."/>
            <person name="Murdoch R.W."/>
            <person name="Higgins S."/>
            <person name="Loffler F."/>
        </authorList>
    </citation>
    <scope>NUCLEOTIDE SEQUENCE</scope>
</reference>
<name>A0A645ATS1_9ZZZZ</name>
<sequence length="108" mass="12653">MTEENYEIIFNEVRNKIKQTDLFYVFNHELKEPEERSMAECLTDIYQDLKDVMIAYGRGLEAEMAGAILCLQQWYVGRWGAQAALLMPVLHRIFENNNTQIQTGTEFD</sequence>
<evidence type="ECO:0000313" key="1">
    <source>
        <dbReference type="EMBL" id="MPM52964.1"/>
    </source>
</evidence>